<dbReference type="SUPFAM" id="SSF55620">
    <property type="entry name" value="Tetrahydrobiopterin biosynthesis enzymes-like"/>
    <property type="match status" value="1"/>
</dbReference>
<dbReference type="InterPro" id="IPR006156">
    <property type="entry name" value="Dihydroneopterin_aldolase"/>
</dbReference>
<comment type="similarity">
    <text evidence="3">In the N-terminal section; belongs to the DHNA family.</text>
</comment>
<evidence type="ECO:0000259" key="10">
    <source>
        <dbReference type="PROSITE" id="PS00794"/>
    </source>
</evidence>
<dbReference type="Gene3D" id="3.30.1130.10">
    <property type="match status" value="1"/>
</dbReference>
<evidence type="ECO:0000256" key="5">
    <source>
        <dbReference type="ARBA" id="ARBA00022741"/>
    </source>
</evidence>
<dbReference type="PANTHER" id="PTHR43071">
    <property type="entry name" value="2-AMINO-4-HYDROXY-6-HYDROXYMETHYLDIHYDROPTERIDINE PYROPHOSPHOKINASE"/>
    <property type="match status" value="1"/>
</dbReference>
<dbReference type="NCBIfam" id="TIGR00525">
    <property type="entry name" value="folB"/>
    <property type="match status" value="1"/>
</dbReference>
<evidence type="ECO:0000313" key="11">
    <source>
        <dbReference type="EMBL" id="MDP9806641.1"/>
    </source>
</evidence>
<evidence type="ECO:0000256" key="4">
    <source>
        <dbReference type="ARBA" id="ARBA00022679"/>
    </source>
</evidence>
<evidence type="ECO:0000256" key="9">
    <source>
        <dbReference type="RuleBase" id="RU362079"/>
    </source>
</evidence>
<dbReference type="InterPro" id="IPR006157">
    <property type="entry name" value="FolB_dom"/>
</dbReference>
<feature type="domain" description="7,8-dihydro-6-hydroxymethylpterin-pyrophosphokinase" evidence="10">
    <location>
        <begin position="212"/>
        <end position="223"/>
    </location>
</feature>
<evidence type="ECO:0000256" key="7">
    <source>
        <dbReference type="ARBA" id="ARBA00022840"/>
    </source>
</evidence>
<comment type="pathway">
    <text evidence="9">Cofactor biosynthesis; tetrahydrofolate biosynthesis; 2-amino-4-hydroxy-6-hydroxymethyl-7,8-dihydropteridine diphosphate from 7,8-dihydroneopterin triphosphate: step 3/4.</text>
</comment>
<comment type="catalytic activity">
    <reaction evidence="1">
        <text>6-hydroxymethyl-7,8-dihydropterin + ATP = (7,8-dihydropterin-6-yl)methyl diphosphate + AMP + H(+)</text>
        <dbReference type="Rhea" id="RHEA:11412"/>
        <dbReference type="ChEBI" id="CHEBI:15378"/>
        <dbReference type="ChEBI" id="CHEBI:30616"/>
        <dbReference type="ChEBI" id="CHEBI:44841"/>
        <dbReference type="ChEBI" id="CHEBI:72950"/>
        <dbReference type="ChEBI" id="CHEBI:456215"/>
        <dbReference type="EC" id="2.7.6.3"/>
    </reaction>
</comment>
<evidence type="ECO:0000256" key="1">
    <source>
        <dbReference type="ARBA" id="ARBA00000198"/>
    </source>
</evidence>
<name>A0ABT9NGX9_9ACTO</name>
<sequence>MMNKISLTGLRARGTHGVLEHEKIEPQDFVVDVDMWLDASAAARSDDVAHTVSYAEVADAIVEIIEGEHADLIETLADRIVRRLSVFPVDGLSVTVHKPNAPIPHQFEDVSVTFEWWRLPDTDTCEVVISLGSNLDDPRAHVREAIEQIGDSFEVLAVSSLYETAPQLAEGQQPQPAYVNAAMKVRASADLEAVLLNLQEIEQAHGRVRDERWGARTLDLDIISAGGLSTDGPLLTVPHPRAHERRFVLEPWLEIDPHATLGGRAVSDLVDELPEQSVKRLD</sequence>
<keyword evidence="4 11" id="KW-0808">Transferase</keyword>
<dbReference type="SMART" id="SM00905">
    <property type="entry name" value="FolB"/>
    <property type="match status" value="1"/>
</dbReference>
<dbReference type="CDD" id="cd00483">
    <property type="entry name" value="HPPK"/>
    <property type="match status" value="1"/>
</dbReference>
<keyword evidence="5" id="KW-0547">Nucleotide-binding</keyword>
<comment type="function">
    <text evidence="9">Catalyzes the conversion of 7,8-dihydroneopterin to 6-hydroxymethyl-7,8-dihydropterin.</text>
</comment>
<protein>
    <recommendedName>
        <fullName evidence="9">Bifunctional folate synthesis protein</fullName>
    </recommendedName>
    <domain>
        <recommendedName>
            <fullName evidence="9">Dihydroneopterin aldolase</fullName>
            <shortName evidence="9">DHNA</shortName>
            <ecNumber evidence="9">4.1.2.25</ecNumber>
        </recommendedName>
        <alternativeName>
            <fullName evidence="9">7,8-dihydroneopterin aldolase</fullName>
        </alternativeName>
    </domain>
    <domain>
        <recommendedName>
            <fullName evidence="9">2-amino-4-hydroxy-6-hydroxymethyldihydropteridine pyrophosphokinase</fullName>
            <ecNumber evidence="9">2.7.6.3</ecNumber>
        </recommendedName>
        <alternativeName>
            <fullName evidence="9">6-hydroxymethyl-7,8-dihydropterin pyrophosphokinase</fullName>
            <shortName evidence="9">PPPK</shortName>
        </alternativeName>
        <alternativeName>
            <fullName evidence="9">7,8-dihydro-6-hydroxymethylpterin pyrophosphokinase</fullName>
            <shortName evidence="9">HPPK</shortName>
        </alternativeName>
    </domain>
</protein>
<keyword evidence="8 9" id="KW-0289">Folate biosynthesis</keyword>
<comment type="similarity">
    <text evidence="9">Belongs to the DHNA family.</text>
</comment>
<accession>A0ABT9NGX9</accession>
<keyword evidence="12" id="KW-1185">Reference proteome</keyword>
<gene>
    <name evidence="11" type="ORF">J2S70_001223</name>
</gene>
<evidence type="ECO:0000256" key="3">
    <source>
        <dbReference type="ARBA" id="ARBA00009640"/>
    </source>
</evidence>
<dbReference type="PANTHER" id="PTHR43071:SF1">
    <property type="entry name" value="2-AMINO-4-HYDROXY-6-HYDROXYMETHYLDIHYDROPTERIDINE PYROPHOSPHOKINASE"/>
    <property type="match status" value="1"/>
</dbReference>
<dbReference type="Proteomes" id="UP001243212">
    <property type="component" value="Unassembled WGS sequence"/>
</dbReference>
<keyword evidence="6" id="KW-0418">Kinase</keyword>
<dbReference type="EC" id="4.1.2.25" evidence="9"/>
<dbReference type="CDD" id="cd00534">
    <property type="entry name" value="DHNA_DHNTPE"/>
    <property type="match status" value="1"/>
</dbReference>
<dbReference type="GO" id="GO:0004150">
    <property type="term" value="F:dihydroneopterin aldolase activity"/>
    <property type="evidence" value="ECO:0007669"/>
    <property type="project" value="UniProtKB-EC"/>
</dbReference>
<dbReference type="Pfam" id="PF01288">
    <property type="entry name" value="HPPK"/>
    <property type="match status" value="1"/>
</dbReference>
<dbReference type="SUPFAM" id="SSF55083">
    <property type="entry name" value="6-hydroxymethyl-7,8-dihydropterin pyrophosphokinase, HPPK"/>
    <property type="match status" value="1"/>
</dbReference>
<comment type="caution">
    <text evidence="11">The sequence shown here is derived from an EMBL/GenBank/DDBJ whole genome shotgun (WGS) entry which is preliminary data.</text>
</comment>
<proteinExistence type="inferred from homology"/>
<reference evidence="11 12" key="1">
    <citation type="submission" date="2023-07" db="EMBL/GenBank/DDBJ databases">
        <title>Sequencing the genomes of 1000 actinobacteria strains.</title>
        <authorList>
            <person name="Klenk H.-P."/>
        </authorList>
    </citation>
    <scope>NUCLEOTIDE SEQUENCE [LARGE SCALE GENOMIC DNA]</scope>
    <source>
        <strain evidence="11 12">DSM 17163</strain>
    </source>
</reference>
<keyword evidence="9 11" id="KW-0456">Lyase</keyword>
<dbReference type="NCBIfam" id="TIGR00526">
    <property type="entry name" value="folB_dom"/>
    <property type="match status" value="1"/>
</dbReference>
<evidence type="ECO:0000256" key="6">
    <source>
        <dbReference type="ARBA" id="ARBA00022777"/>
    </source>
</evidence>
<organism evidence="11 12">
    <name type="scientific">Trueperella bonasi</name>
    <dbReference type="NCBI Taxonomy" id="312286"/>
    <lineage>
        <taxon>Bacteria</taxon>
        <taxon>Bacillati</taxon>
        <taxon>Actinomycetota</taxon>
        <taxon>Actinomycetes</taxon>
        <taxon>Actinomycetales</taxon>
        <taxon>Actinomycetaceae</taxon>
        <taxon>Trueperella</taxon>
    </lineage>
</organism>
<dbReference type="Pfam" id="PF02152">
    <property type="entry name" value="FolB"/>
    <property type="match status" value="1"/>
</dbReference>
<dbReference type="EMBL" id="JAUSQX010000001">
    <property type="protein sequence ID" value="MDP9806641.1"/>
    <property type="molecule type" value="Genomic_DNA"/>
</dbReference>
<dbReference type="PROSITE" id="PS00794">
    <property type="entry name" value="HPPK"/>
    <property type="match status" value="1"/>
</dbReference>
<dbReference type="Gene3D" id="3.30.70.560">
    <property type="entry name" value="7,8-Dihydro-6-hydroxymethylpterin-pyrophosphokinase HPPK"/>
    <property type="match status" value="1"/>
</dbReference>
<evidence type="ECO:0000313" key="12">
    <source>
        <dbReference type="Proteomes" id="UP001243212"/>
    </source>
</evidence>
<comment type="catalytic activity">
    <reaction evidence="9">
        <text>7,8-dihydroneopterin = 6-hydroxymethyl-7,8-dihydropterin + glycolaldehyde</text>
        <dbReference type="Rhea" id="RHEA:10540"/>
        <dbReference type="ChEBI" id="CHEBI:17001"/>
        <dbReference type="ChEBI" id="CHEBI:17071"/>
        <dbReference type="ChEBI" id="CHEBI:44841"/>
        <dbReference type="EC" id="4.1.2.25"/>
    </reaction>
</comment>
<comment type="pathway">
    <text evidence="2">Cofactor biosynthesis; tetrahydrofolate biosynthesis; 2-amino-4-hydroxy-6-hydroxymethyl-7,8-dihydropteridine diphosphate from 7,8-dihydroneopterin triphosphate: step 4/4.</text>
</comment>
<dbReference type="NCBIfam" id="TIGR01498">
    <property type="entry name" value="folK"/>
    <property type="match status" value="1"/>
</dbReference>
<dbReference type="RefSeq" id="WP_307682852.1">
    <property type="nucleotide sequence ID" value="NZ_JAUSQX010000001.1"/>
</dbReference>
<dbReference type="EC" id="2.7.6.3" evidence="9"/>
<evidence type="ECO:0000256" key="8">
    <source>
        <dbReference type="ARBA" id="ARBA00022909"/>
    </source>
</evidence>
<evidence type="ECO:0000256" key="2">
    <source>
        <dbReference type="ARBA" id="ARBA00005051"/>
    </source>
</evidence>
<dbReference type="GO" id="GO:0003848">
    <property type="term" value="F:2-amino-4-hydroxy-6-hydroxymethyldihydropteridine diphosphokinase activity"/>
    <property type="evidence" value="ECO:0007669"/>
    <property type="project" value="UniProtKB-EC"/>
</dbReference>
<dbReference type="InterPro" id="IPR043133">
    <property type="entry name" value="GTP-CH-I_C/QueF"/>
</dbReference>
<dbReference type="InterPro" id="IPR035907">
    <property type="entry name" value="Hppk_sf"/>
</dbReference>
<keyword evidence="7" id="KW-0067">ATP-binding</keyword>
<dbReference type="InterPro" id="IPR000550">
    <property type="entry name" value="Hppk"/>
</dbReference>